<dbReference type="GO" id="GO:0008961">
    <property type="term" value="F:phosphatidylglycerol-prolipoprotein diacylglyceryl transferase activity"/>
    <property type="evidence" value="ECO:0007669"/>
    <property type="project" value="UniProtKB-UniRule"/>
</dbReference>
<sequence>MLQHPNFDPIALQLGPLSIHWYGIMYLLGFAAAWWLAQRRSQTDYSPIAAKQVDDLIFYCALGVVLGGRFGYVLFYNFDKFLADPIWLIKVWQGGMSFHGGLLGVFTALILYARHLKISLGALCDFVAPLVPIGLGLGRIGNFIGQELWGRVSDVPWAMVFTSDPERLPRHPSQLYQFMLEGVLLFIILFFFSGKRRPEWSVAGLFLLSYGAFRFVVEFFRQPDSHIGFDAFGWLTRGQELSLPMIVVGAAMMWWAYSRNNISANSTAKPYK</sequence>
<dbReference type="HAMAP" id="MF_01147">
    <property type="entry name" value="Lgt"/>
    <property type="match status" value="1"/>
</dbReference>
<dbReference type="EMBL" id="JAPTGG010000003">
    <property type="protein sequence ID" value="MCZ0864622.1"/>
    <property type="molecule type" value="Genomic_DNA"/>
</dbReference>
<dbReference type="GO" id="GO:0005886">
    <property type="term" value="C:plasma membrane"/>
    <property type="evidence" value="ECO:0007669"/>
    <property type="project" value="UniProtKB-SubCell"/>
</dbReference>
<keyword evidence="6 7" id="KW-0472">Membrane</keyword>
<comment type="caution">
    <text evidence="8">The sequence shown here is derived from an EMBL/GenBank/DDBJ whole genome shotgun (WGS) entry which is preliminary data.</text>
</comment>
<feature type="binding site" evidence="7">
    <location>
        <position position="139"/>
    </location>
    <ligand>
        <name>a 1,2-diacyl-sn-glycero-3-phospho-(1'-sn-glycerol)</name>
        <dbReference type="ChEBI" id="CHEBI:64716"/>
    </ligand>
</feature>
<feature type="transmembrane region" description="Helical" evidence="7">
    <location>
        <begin position="241"/>
        <end position="257"/>
    </location>
</feature>
<dbReference type="AlphaFoldDB" id="A0A9J6RIV5"/>
<dbReference type="EC" id="2.5.1.145" evidence="7"/>
<keyword evidence="3 7" id="KW-0808">Transferase</keyword>
<dbReference type="InterPro" id="IPR001640">
    <property type="entry name" value="Lgt"/>
</dbReference>
<comment type="function">
    <text evidence="7">Catalyzes the transfer of the diacylglyceryl group from phosphatidylglycerol to the sulfhydryl group of the N-terminal cysteine of a prolipoprotein, the first step in the formation of mature lipoproteins.</text>
</comment>
<proteinExistence type="inferred from homology"/>
<dbReference type="GO" id="GO:0042158">
    <property type="term" value="P:lipoprotein biosynthetic process"/>
    <property type="evidence" value="ECO:0007669"/>
    <property type="project" value="UniProtKB-UniRule"/>
</dbReference>
<evidence type="ECO:0000256" key="1">
    <source>
        <dbReference type="ARBA" id="ARBA00007150"/>
    </source>
</evidence>
<organism evidence="8 9">
    <name type="scientific">Dasania phycosphaerae</name>
    <dbReference type="NCBI Taxonomy" id="2950436"/>
    <lineage>
        <taxon>Bacteria</taxon>
        <taxon>Pseudomonadati</taxon>
        <taxon>Pseudomonadota</taxon>
        <taxon>Gammaproteobacteria</taxon>
        <taxon>Cellvibrionales</taxon>
        <taxon>Spongiibacteraceae</taxon>
        <taxon>Dasania</taxon>
    </lineage>
</organism>
<dbReference type="PANTHER" id="PTHR30589:SF0">
    <property type="entry name" value="PHOSPHATIDYLGLYCEROL--PROLIPOPROTEIN DIACYLGLYCERYL TRANSFERASE"/>
    <property type="match status" value="1"/>
</dbReference>
<evidence type="ECO:0000256" key="3">
    <source>
        <dbReference type="ARBA" id="ARBA00022679"/>
    </source>
</evidence>
<comment type="subcellular location">
    <subcellularLocation>
        <location evidence="7">Cell membrane</location>
        <topology evidence="7">Multi-pass membrane protein</topology>
    </subcellularLocation>
</comment>
<dbReference type="RefSeq" id="WP_258330774.1">
    <property type="nucleotide sequence ID" value="NZ_JAPTGG010000003.1"/>
</dbReference>
<gene>
    <name evidence="7 8" type="primary">lgt</name>
    <name evidence="8" type="ORF">O0V09_05390</name>
</gene>
<feature type="transmembrane region" description="Helical" evidence="7">
    <location>
        <begin position="56"/>
        <end position="76"/>
    </location>
</feature>
<feature type="transmembrane region" description="Helical" evidence="7">
    <location>
        <begin position="19"/>
        <end position="36"/>
    </location>
</feature>
<evidence type="ECO:0000313" key="8">
    <source>
        <dbReference type="EMBL" id="MCZ0864622.1"/>
    </source>
</evidence>
<feature type="transmembrane region" description="Helical" evidence="7">
    <location>
        <begin position="96"/>
        <end position="113"/>
    </location>
</feature>
<feature type="transmembrane region" description="Helical" evidence="7">
    <location>
        <begin position="200"/>
        <end position="220"/>
    </location>
</feature>
<name>A0A9J6RIV5_9GAMM</name>
<protein>
    <recommendedName>
        <fullName evidence="7">Phosphatidylglycerol--prolipoprotein diacylglyceryl transferase</fullName>
        <ecNumber evidence="7">2.5.1.145</ecNumber>
    </recommendedName>
</protein>
<dbReference type="PROSITE" id="PS01311">
    <property type="entry name" value="LGT"/>
    <property type="match status" value="1"/>
</dbReference>
<evidence type="ECO:0000256" key="6">
    <source>
        <dbReference type="ARBA" id="ARBA00023136"/>
    </source>
</evidence>
<reference evidence="8 9" key="1">
    <citation type="submission" date="2022-12" db="EMBL/GenBank/DDBJ databases">
        <title>Dasania phycosphaerae sp. nov., isolated from particulate material of the south coast of Korea.</title>
        <authorList>
            <person name="Jiang Y."/>
        </authorList>
    </citation>
    <scope>NUCLEOTIDE SEQUENCE [LARGE SCALE GENOMIC DNA]</scope>
    <source>
        <strain evidence="8 9">GY-19</strain>
    </source>
</reference>
<evidence type="ECO:0000256" key="4">
    <source>
        <dbReference type="ARBA" id="ARBA00022692"/>
    </source>
</evidence>
<dbReference type="NCBIfam" id="TIGR00544">
    <property type="entry name" value="lgt"/>
    <property type="match status" value="1"/>
</dbReference>
<evidence type="ECO:0000256" key="2">
    <source>
        <dbReference type="ARBA" id="ARBA00022475"/>
    </source>
</evidence>
<feature type="transmembrane region" description="Helical" evidence="7">
    <location>
        <begin position="175"/>
        <end position="194"/>
    </location>
</feature>
<comment type="similarity">
    <text evidence="1 7">Belongs to the Lgt family.</text>
</comment>
<comment type="pathway">
    <text evidence="7">Protein modification; lipoprotein biosynthesis (diacylglyceryl transfer).</text>
</comment>
<keyword evidence="9" id="KW-1185">Reference proteome</keyword>
<evidence type="ECO:0000256" key="7">
    <source>
        <dbReference type="HAMAP-Rule" id="MF_01147"/>
    </source>
</evidence>
<evidence type="ECO:0000313" key="9">
    <source>
        <dbReference type="Proteomes" id="UP001069090"/>
    </source>
</evidence>
<accession>A0A9J6RIV5</accession>
<evidence type="ECO:0000256" key="5">
    <source>
        <dbReference type="ARBA" id="ARBA00022989"/>
    </source>
</evidence>
<keyword evidence="5 7" id="KW-1133">Transmembrane helix</keyword>
<keyword evidence="2 7" id="KW-1003">Cell membrane</keyword>
<comment type="catalytic activity">
    <reaction evidence="7">
        <text>L-cysteinyl-[prolipoprotein] + a 1,2-diacyl-sn-glycero-3-phospho-(1'-sn-glycerol) = an S-1,2-diacyl-sn-glyceryl-L-cysteinyl-[prolipoprotein] + sn-glycerol 1-phosphate + H(+)</text>
        <dbReference type="Rhea" id="RHEA:56712"/>
        <dbReference type="Rhea" id="RHEA-COMP:14679"/>
        <dbReference type="Rhea" id="RHEA-COMP:14680"/>
        <dbReference type="ChEBI" id="CHEBI:15378"/>
        <dbReference type="ChEBI" id="CHEBI:29950"/>
        <dbReference type="ChEBI" id="CHEBI:57685"/>
        <dbReference type="ChEBI" id="CHEBI:64716"/>
        <dbReference type="ChEBI" id="CHEBI:140658"/>
        <dbReference type="EC" id="2.5.1.145"/>
    </reaction>
</comment>
<dbReference type="Proteomes" id="UP001069090">
    <property type="component" value="Unassembled WGS sequence"/>
</dbReference>
<dbReference type="Pfam" id="PF01790">
    <property type="entry name" value="LGT"/>
    <property type="match status" value="1"/>
</dbReference>
<keyword evidence="4 7" id="KW-0812">Transmembrane</keyword>
<dbReference type="PANTHER" id="PTHR30589">
    <property type="entry name" value="PROLIPOPROTEIN DIACYLGLYCERYL TRANSFERASE"/>
    <property type="match status" value="1"/>
</dbReference>